<sequence>MMRTSGFRWNDEANMITVKDDVWHEYVKVDPYAKTMQFKPWPYFKDWNKCFGKDRATGENAQTFAEILKDVFGTDPQTDEHIDGQNYAPSEPVPRLDKTPDTHSTVEGGDVTLSYQADSCASGKSKGKKMKRAHDDDNTERFVDLLASFCAKTDARLGDIAYRIGFEQNAASARKAINEALQKIQFLSTQEKIAVGTKLCSKTKELDYLFSLNDEDKAMMVQMILEGCLD</sequence>
<dbReference type="PANTHER" id="PTHR46250:SF15">
    <property type="entry name" value="OS01G0523800 PROTEIN"/>
    <property type="match status" value="1"/>
</dbReference>
<comment type="caution">
    <text evidence="2">The sequence shown here is derived from an EMBL/GenBank/DDBJ whole genome shotgun (WGS) entry which is preliminary data.</text>
</comment>
<reference evidence="2 3" key="1">
    <citation type="journal article" date="2021" name="Comput. Struct. Biotechnol. J.">
        <title>De novo genome assembly of the potent medicinal plant Rehmannia glutinosa using nanopore technology.</title>
        <authorList>
            <person name="Ma L."/>
            <person name="Dong C."/>
            <person name="Song C."/>
            <person name="Wang X."/>
            <person name="Zheng X."/>
            <person name="Niu Y."/>
            <person name="Chen S."/>
            <person name="Feng W."/>
        </authorList>
    </citation>
    <scope>NUCLEOTIDE SEQUENCE [LARGE SCALE GENOMIC DNA]</scope>
    <source>
        <strain evidence="2">DH-2019</strain>
    </source>
</reference>
<evidence type="ECO:0000256" key="1">
    <source>
        <dbReference type="SAM" id="MobiDB-lite"/>
    </source>
</evidence>
<proteinExistence type="predicted"/>
<dbReference type="EMBL" id="JABTTQ020002945">
    <property type="protein sequence ID" value="KAK6121015.1"/>
    <property type="molecule type" value="Genomic_DNA"/>
</dbReference>
<keyword evidence="3" id="KW-1185">Reference proteome</keyword>
<name>A0ABR0UFT4_REHGL</name>
<evidence type="ECO:0000313" key="3">
    <source>
        <dbReference type="Proteomes" id="UP001318860"/>
    </source>
</evidence>
<dbReference type="PANTHER" id="PTHR46250">
    <property type="entry name" value="MYB/SANT-LIKE DNA-BINDING DOMAIN PROTEIN-RELATED"/>
    <property type="match status" value="1"/>
</dbReference>
<evidence type="ECO:0008006" key="4">
    <source>
        <dbReference type="Google" id="ProtNLM"/>
    </source>
</evidence>
<accession>A0ABR0UFT4</accession>
<gene>
    <name evidence="2" type="ORF">DH2020_045234</name>
</gene>
<protein>
    <recommendedName>
        <fullName evidence="4">Myb/SANT-like domain-containing protein</fullName>
    </recommendedName>
</protein>
<evidence type="ECO:0000313" key="2">
    <source>
        <dbReference type="EMBL" id="KAK6121015.1"/>
    </source>
</evidence>
<dbReference type="Proteomes" id="UP001318860">
    <property type="component" value="Unassembled WGS sequence"/>
</dbReference>
<organism evidence="2 3">
    <name type="scientific">Rehmannia glutinosa</name>
    <name type="common">Chinese foxglove</name>
    <dbReference type="NCBI Taxonomy" id="99300"/>
    <lineage>
        <taxon>Eukaryota</taxon>
        <taxon>Viridiplantae</taxon>
        <taxon>Streptophyta</taxon>
        <taxon>Embryophyta</taxon>
        <taxon>Tracheophyta</taxon>
        <taxon>Spermatophyta</taxon>
        <taxon>Magnoliopsida</taxon>
        <taxon>eudicotyledons</taxon>
        <taxon>Gunneridae</taxon>
        <taxon>Pentapetalae</taxon>
        <taxon>asterids</taxon>
        <taxon>lamiids</taxon>
        <taxon>Lamiales</taxon>
        <taxon>Orobanchaceae</taxon>
        <taxon>Rehmannieae</taxon>
        <taxon>Rehmannia</taxon>
    </lineage>
</organism>
<feature type="region of interest" description="Disordered" evidence="1">
    <location>
        <begin position="78"/>
        <end position="108"/>
    </location>
</feature>